<dbReference type="InterPro" id="IPR000719">
    <property type="entry name" value="Prot_kinase_dom"/>
</dbReference>
<feature type="domain" description="Protein kinase" evidence="2">
    <location>
        <begin position="1"/>
        <end position="222"/>
    </location>
</feature>
<evidence type="ECO:0000256" key="1">
    <source>
        <dbReference type="PROSITE-ProRule" id="PRU10141"/>
    </source>
</evidence>
<dbReference type="PANTHER" id="PTHR11909">
    <property type="entry name" value="CASEIN KINASE-RELATED"/>
    <property type="match status" value="1"/>
</dbReference>
<reference evidence="4" key="1">
    <citation type="submission" date="2016-11" db="UniProtKB">
        <authorList>
            <consortium name="WormBaseParasite"/>
        </authorList>
    </citation>
    <scope>IDENTIFICATION</scope>
</reference>
<keyword evidence="1" id="KW-0547">Nucleotide-binding</keyword>
<proteinExistence type="predicted"/>
<protein>
    <submittedName>
        <fullName evidence="4">Protein kinase domain-containing protein</fullName>
    </submittedName>
</protein>
<evidence type="ECO:0000313" key="3">
    <source>
        <dbReference type="Proteomes" id="UP000095283"/>
    </source>
</evidence>
<dbReference type="InterPro" id="IPR011009">
    <property type="entry name" value="Kinase-like_dom_sf"/>
</dbReference>
<feature type="binding site" evidence="1">
    <location>
        <position position="48"/>
    </location>
    <ligand>
        <name>ATP</name>
        <dbReference type="ChEBI" id="CHEBI:30616"/>
    </ligand>
</feature>
<keyword evidence="1" id="KW-0067">ATP-binding</keyword>
<dbReference type="GO" id="GO:0004672">
    <property type="term" value="F:protein kinase activity"/>
    <property type="evidence" value="ECO:0007669"/>
    <property type="project" value="InterPro"/>
</dbReference>
<dbReference type="GO" id="GO:0005524">
    <property type="term" value="F:ATP binding"/>
    <property type="evidence" value="ECO:0007669"/>
    <property type="project" value="UniProtKB-UniRule"/>
</dbReference>
<dbReference type="Gene3D" id="1.10.510.10">
    <property type="entry name" value="Transferase(Phosphotransferase) domain 1"/>
    <property type="match status" value="1"/>
</dbReference>
<dbReference type="InterPro" id="IPR017441">
    <property type="entry name" value="Protein_kinase_ATP_BS"/>
</dbReference>
<accession>A0A1I7XQS5</accession>
<keyword evidence="3" id="KW-1185">Reference proteome</keyword>
<dbReference type="Pfam" id="PF00069">
    <property type="entry name" value="Pkinase"/>
    <property type="match status" value="1"/>
</dbReference>
<dbReference type="SUPFAM" id="SSF56112">
    <property type="entry name" value="Protein kinase-like (PK-like)"/>
    <property type="match status" value="1"/>
</dbReference>
<dbReference type="PROSITE" id="PS50011">
    <property type="entry name" value="PROTEIN_KINASE_DOM"/>
    <property type="match status" value="1"/>
</dbReference>
<organism evidence="3 4">
    <name type="scientific">Heterorhabditis bacteriophora</name>
    <name type="common">Entomopathogenic nematode worm</name>
    <dbReference type="NCBI Taxonomy" id="37862"/>
    <lineage>
        <taxon>Eukaryota</taxon>
        <taxon>Metazoa</taxon>
        <taxon>Ecdysozoa</taxon>
        <taxon>Nematoda</taxon>
        <taxon>Chromadorea</taxon>
        <taxon>Rhabditida</taxon>
        <taxon>Rhabditina</taxon>
        <taxon>Rhabditomorpha</taxon>
        <taxon>Strongyloidea</taxon>
        <taxon>Heterorhabditidae</taxon>
        <taxon>Heterorhabditis</taxon>
    </lineage>
</organism>
<dbReference type="AlphaFoldDB" id="A0A1I7XQS5"/>
<dbReference type="WBParaSite" id="Hba_19888">
    <property type="protein sequence ID" value="Hba_19888"/>
    <property type="gene ID" value="Hba_19888"/>
</dbReference>
<dbReference type="SMART" id="SM00220">
    <property type="entry name" value="S_TKc"/>
    <property type="match status" value="1"/>
</dbReference>
<dbReference type="Proteomes" id="UP000095283">
    <property type="component" value="Unplaced"/>
</dbReference>
<dbReference type="InterPro" id="IPR050235">
    <property type="entry name" value="CK1_Ser-Thr_kinase"/>
</dbReference>
<evidence type="ECO:0000259" key="2">
    <source>
        <dbReference type="PROSITE" id="PS50011"/>
    </source>
</evidence>
<dbReference type="PROSITE" id="PS00107">
    <property type="entry name" value="PROTEIN_KINASE_ATP"/>
    <property type="match status" value="1"/>
</dbReference>
<name>A0A1I7XQS5_HETBA</name>
<evidence type="ECO:0000313" key="4">
    <source>
        <dbReference type="WBParaSite" id="Hba_19888"/>
    </source>
</evidence>
<sequence length="249" mass="29111">MSTTSSIPKPELEKDTVVCGWKVIRKLGCGGFGSVYEVEKDGMSAALKTEFIDQEGERSETLRNEAITDLHNTGILHRDIKASNFAWSLERRVYLLDLGFCRRFLVWRDGKIVYRLARKRAPFLGTSKYCSINVHRRIEQGRRDDLWGWLYMVVEFFAGRLIWRNDDDEVIVKKKENIGSNLLKRCPQEMFIIYDHIRSLEYTSKPNYGLMRRQLEKGGRYFAEFKGCSDTEKEMSDDGRKTLQTARHF</sequence>